<feature type="transmembrane region" description="Helical" evidence="1">
    <location>
        <begin position="17"/>
        <end position="38"/>
    </location>
</feature>
<gene>
    <name evidence="2" type="ORF">Anapl_17454</name>
</gene>
<keyword evidence="3" id="KW-1185">Reference proteome</keyword>
<protein>
    <submittedName>
        <fullName evidence="2">Uncharacterized protein</fullName>
    </submittedName>
</protein>
<name>R0JPV5_ANAPL</name>
<keyword evidence="1" id="KW-0812">Transmembrane</keyword>
<keyword evidence="1" id="KW-0472">Membrane</keyword>
<evidence type="ECO:0000313" key="2">
    <source>
        <dbReference type="EMBL" id="EOA99191.1"/>
    </source>
</evidence>
<keyword evidence="1" id="KW-1133">Transmembrane helix</keyword>
<organism evidence="2 3">
    <name type="scientific">Anas platyrhynchos</name>
    <name type="common">Mallard</name>
    <name type="synonym">Anas boschas</name>
    <dbReference type="NCBI Taxonomy" id="8839"/>
    <lineage>
        <taxon>Eukaryota</taxon>
        <taxon>Metazoa</taxon>
        <taxon>Chordata</taxon>
        <taxon>Craniata</taxon>
        <taxon>Vertebrata</taxon>
        <taxon>Euteleostomi</taxon>
        <taxon>Archelosauria</taxon>
        <taxon>Archosauria</taxon>
        <taxon>Dinosauria</taxon>
        <taxon>Saurischia</taxon>
        <taxon>Theropoda</taxon>
        <taxon>Coelurosauria</taxon>
        <taxon>Aves</taxon>
        <taxon>Neognathae</taxon>
        <taxon>Galloanserae</taxon>
        <taxon>Anseriformes</taxon>
        <taxon>Anatidae</taxon>
        <taxon>Anatinae</taxon>
        <taxon>Anas</taxon>
    </lineage>
</organism>
<reference evidence="3" key="1">
    <citation type="journal article" date="2013" name="Nat. Genet.">
        <title>The duck genome and transcriptome provide insight into an avian influenza virus reservoir species.</title>
        <authorList>
            <person name="Huang Y."/>
            <person name="Li Y."/>
            <person name="Burt D.W."/>
            <person name="Chen H."/>
            <person name="Zhang Y."/>
            <person name="Qian W."/>
            <person name="Kim H."/>
            <person name="Gan S."/>
            <person name="Zhao Y."/>
            <person name="Li J."/>
            <person name="Yi K."/>
            <person name="Feng H."/>
            <person name="Zhu P."/>
            <person name="Li B."/>
            <person name="Liu Q."/>
            <person name="Fairley S."/>
            <person name="Magor K.E."/>
            <person name="Du Z."/>
            <person name="Hu X."/>
            <person name="Goodman L."/>
            <person name="Tafer H."/>
            <person name="Vignal A."/>
            <person name="Lee T."/>
            <person name="Kim K.W."/>
            <person name="Sheng Z."/>
            <person name="An Y."/>
            <person name="Searle S."/>
            <person name="Herrero J."/>
            <person name="Groenen M.A."/>
            <person name="Crooijmans R.P."/>
            <person name="Faraut T."/>
            <person name="Cai Q."/>
            <person name="Webster R.G."/>
            <person name="Aldridge J.R."/>
            <person name="Warren W.C."/>
            <person name="Bartschat S."/>
            <person name="Kehr S."/>
            <person name="Marz M."/>
            <person name="Stadler P.F."/>
            <person name="Smith J."/>
            <person name="Kraus R.H."/>
            <person name="Zhao Y."/>
            <person name="Ren L."/>
            <person name="Fei J."/>
            <person name="Morisson M."/>
            <person name="Kaiser P."/>
            <person name="Griffin D.K."/>
            <person name="Rao M."/>
            <person name="Pitel F."/>
            <person name="Wang J."/>
            <person name="Li N."/>
        </authorList>
    </citation>
    <scope>NUCLEOTIDE SEQUENCE [LARGE SCALE GENOMIC DNA]</scope>
</reference>
<evidence type="ECO:0000313" key="3">
    <source>
        <dbReference type="Proteomes" id="UP000296049"/>
    </source>
</evidence>
<dbReference type="Proteomes" id="UP000296049">
    <property type="component" value="Unassembled WGS sequence"/>
</dbReference>
<evidence type="ECO:0000256" key="1">
    <source>
        <dbReference type="SAM" id="Phobius"/>
    </source>
</evidence>
<sequence>MAAADPSVGSLKLKNNIIIVVVVVIIILDLEIDVYGILAKCSRIQITDKDFQTDSVVAKETSKVLFKQGSFSKAFLKEREFGKGSSRLKYKIQRLAGCHYPHTVVACQRWELTAHRLVWVGIQTAAKAQEGNFPSRPSVSHPFYKHYLLIA</sequence>
<accession>R0JPV5</accession>
<dbReference type="AlphaFoldDB" id="R0JPV5"/>
<dbReference type="EMBL" id="KB743360">
    <property type="protein sequence ID" value="EOA99191.1"/>
    <property type="molecule type" value="Genomic_DNA"/>
</dbReference>
<proteinExistence type="predicted"/>